<dbReference type="SUPFAM" id="SSF47413">
    <property type="entry name" value="lambda repressor-like DNA-binding domains"/>
    <property type="match status" value="1"/>
</dbReference>
<dbReference type="PANTHER" id="PTHR43236">
    <property type="entry name" value="ANTITOXIN HIGA1"/>
    <property type="match status" value="1"/>
</dbReference>
<sequence length="384" mass="43453">MQDYLEIMEPAFMSQIHIGHRLRSLREQKGLKQKEVAEALGLSDHQPVSQIELGKRKVTAQELVRASQYFDVSLEWLTNPFILTSKNSFSWRQNNVTDENLNSFEEVAGEWIGAFRELNKINKTPLKQILPRLSLTYNSSLNDAVTAGEQVSEELNLGERPALSLSDALENRLGILVLMIDTVQGISGAACALQDLNAILINRKERPARRNTDLAHEFYHILTWMEMRPERKEAACHSQESPSTHKAKRNQKIERLADNFSAGLLMPQKTLNLLGKPHGNLTKWLIEGADYLGVSALSLKWRLVNSKVCPELKRISSEDIRENRAHENNPELPPLFSKKFLETIDLAIQHGHISIGKAAKLLNFPVDELGDLFEIHSINHPGRV</sequence>
<comment type="similarity">
    <text evidence="1">Belongs to the short-chain fatty acyl-CoA assimilation regulator (ScfR) family.</text>
</comment>
<dbReference type="Proteomes" id="UP000664399">
    <property type="component" value="Unassembled WGS sequence"/>
</dbReference>
<dbReference type="InterPro" id="IPR010359">
    <property type="entry name" value="IrrE_HExxH"/>
</dbReference>
<dbReference type="InterPro" id="IPR052345">
    <property type="entry name" value="Rad_response_metalloprotease"/>
</dbReference>
<organism evidence="3 4">
    <name type="scientific">Acetobacter suratthaniensis</name>
    <dbReference type="NCBI Taxonomy" id="1502841"/>
    <lineage>
        <taxon>Bacteria</taxon>
        <taxon>Pseudomonadati</taxon>
        <taxon>Pseudomonadota</taxon>
        <taxon>Alphaproteobacteria</taxon>
        <taxon>Acetobacterales</taxon>
        <taxon>Acetobacteraceae</taxon>
        <taxon>Acetobacter</taxon>
    </lineage>
</organism>
<evidence type="ECO:0000259" key="2">
    <source>
        <dbReference type="PROSITE" id="PS50943"/>
    </source>
</evidence>
<accession>A0ABS3LQD2</accession>
<name>A0ABS3LQD2_9PROT</name>
<evidence type="ECO:0000256" key="1">
    <source>
        <dbReference type="ARBA" id="ARBA00007227"/>
    </source>
</evidence>
<protein>
    <submittedName>
        <fullName evidence="3">Helix-turn-helix domain-containing protein</fullName>
    </submittedName>
</protein>
<dbReference type="CDD" id="cd00093">
    <property type="entry name" value="HTH_XRE"/>
    <property type="match status" value="1"/>
</dbReference>
<gene>
    <name evidence="3" type="ORF">J2D75_14045</name>
</gene>
<evidence type="ECO:0000313" key="4">
    <source>
        <dbReference type="Proteomes" id="UP000664399"/>
    </source>
</evidence>
<dbReference type="Pfam" id="PF01381">
    <property type="entry name" value="HTH_3"/>
    <property type="match status" value="1"/>
</dbReference>
<feature type="domain" description="HTH cro/C1-type" evidence="2">
    <location>
        <begin position="22"/>
        <end position="77"/>
    </location>
</feature>
<reference evidence="3 4" key="1">
    <citation type="submission" date="2021-03" db="EMBL/GenBank/DDBJ databases">
        <title>The complete genome sequence of Acetobacter suratthaniensis TBRC 1719.</title>
        <authorList>
            <person name="Charoenyingcharoen P."/>
            <person name="Yukphan P."/>
        </authorList>
    </citation>
    <scope>NUCLEOTIDE SEQUENCE [LARGE SCALE GENOMIC DNA]</scope>
    <source>
        <strain evidence="3 4">TBRC 1719</strain>
    </source>
</reference>
<dbReference type="EMBL" id="JAFVMG010000035">
    <property type="protein sequence ID" value="MBO1329581.1"/>
    <property type="molecule type" value="Genomic_DNA"/>
</dbReference>
<comment type="caution">
    <text evidence="3">The sequence shown here is derived from an EMBL/GenBank/DDBJ whole genome shotgun (WGS) entry which is preliminary data.</text>
</comment>
<dbReference type="Pfam" id="PF06114">
    <property type="entry name" value="Peptidase_M78"/>
    <property type="match status" value="1"/>
</dbReference>
<dbReference type="SMART" id="SM00530">
    <property type="entry name" value="HTH_XRE"/>
    <property type="match status" value="1"/>
</dbReference>
<dbReference type="Gene3D" id="1.10.260.40">
    <property type="entry name" value="lambda repressor-like DNA-binding domains"/>
    <property type="match status" value="1"/>
</dbReference>
<evidence type="ECO:0000313" key="3">
    <source>
        <dbReference type="EMBL" id="MBO1329581.1"/>
    </source>
</evidence>
<dbReference type="PROSITE" id="PS50943">
    <property type="entry name" value="HTH_CROC1"/>
    <property type="match status" value="1"/>
</dbReference>
<dbReference type="Gene3D" id="1.10.10.2910">
    <property type="match status" value="1"/>
</dbReference>
<dbReference type="InterPro" id="IPR010982">
    <property type="entry name" value="Lambda_DNA-bd_dom_sf"/>
</dbReference>
<dbReference type="PANTHER" id="PTHR43236:SF1">
    <property type="entry name" value="BLL7220 PROTEIN"/>
    <property type="match status" value="1"/>
</dbReference>
<dbReference type="RefSeq" id="WP_207855412.1">
    <property type="nucleotide sequence ID" value="NZ_JAFVMG010000035.1"/>
</dbReference>
<dbReference type="InterPro" id="IPR001387">
    <property type="entry name" value="Cro/C1-type_HTH"/>
</dbReference>
<proteinExistence type="inferred from homology"/>
<keyword evidence="4" id="KW-1185">Reference proteome</keyword>